<dbReference type="Gene3D" id="1.10.8.550">
    <property type="entry name" value="Proto-chlorophyllide reductase 57 kD subunit B"/>
    <property type="match status" value="1"/>
</dbReference>
<reference evidence="1" key="1">
    <citation type="journal article" date="2015" name="Nature">
        <title>Complex archaea that bridge the gap between prokaryotes and eukaryotes.</title>
        <authorList>
            <person name="Spang A."/>
            <person name="Saw J.H."/>
            <person name="Jorgensen S.L."/>
            <person name="Zaremba-Niedzwiedzka K."/>
            <person name="Martijn J."/>
            <person name="Lind A.E."/>
            <person name="van Eijk R."/>
            <person name="Schleper C."/>
            <person name="Guy L."/>
            <person name="Ettema T.J."/>
        </authorList>
    </citation>
    <scope>NUCLEOTIDE SEQUENCE</scope>
</reference>
<sequence>MERVKNAPDFVRPGIYKLMEKRAKERGYNVITSEFLSEIRDESMKFASRRIKKLGLDELRIEAFDMAKLKLKSKKKKEVIDNIKGFLNDRTEKNTEIITKFKKYLSQEVNTSDDSLKDNEYYSIIGNIREECYNWAMVRNKKGIDQNQKEQR</sequence>
<dbReference type="InterPro" id="IPR042298">
    <property type="entry name" value="P-CP_red_C"/>
</dbReference>
<dbReference type="AlphaFoldDB" id="A0A0F9FNN6"/>
<name>A0A0F9FNN6_9ZZZZ</name>
<organism evidence="1">
    <name type="scientific">marine sediment metagenome</name>
    <dbReference type="NCBI Taxonomy" id="412755"/>
    <lineage>
        <taxon>unclassified sequences</taxon>
        <taxon>metagenomes</taxon>
        <taxon>ecological metagenomes</taxon>
    </lineage>
</organism>
<proteinExistence type="predicted"/>
<dbReference type="EMBL" id="LAZR01022961">
    <property type="protein sequence ID" value="KKL80091.1"/>
    <property type="molecule type" value="Genomic_DNA"/>
</dbReference>
<evidence type="ECO:0000313" key="1">
    <source>
        <dbReference type="EMBL" id="KKL80091.1"/>
    </source>
</evidence>
<gene>
    <name evidence="1" type="ORF">LCGC14_2008270</name>
</gene>
<comment type="caution">
    <text evidence="1">The sequence shown here is derived from an EMBL/GenBank/DDBJ whole genome shotgun (WGS) entry which is preliminary data.</text>
</comment>
<protein>
    <submittedName>
        <fullName evidence="1">Uncharacterized protein</fullName>
    </submittedName>
</protein>
<accession>A0A0F9FNN6</accession>